<comment type="caution">
    <text evidence="2">The sequence shown here is derived from an EMBL/GenBank/DDBJ whole genome shotgun (WGS) entry which is preliminary data.</text>
</comment>
<name>A0A919L8A7_9ACTN</name>
<reference evidence="2" key="1">
    <citation type="journal article" date="2014" name="Int. J. Syst. Evol. Microbiol.">
        <title>Complete genome sequence of Corynebacterium casei LMG S-19264T (=DSM 44701T), isolated from a smear-ripened cheese.</title>
        <authorList>
            <consortium name="US DOE Joint Genome Institute (JGI-PGF)"/>
            <person name="Walter F."/>
            <person name="Albersmeier A."/>
            <person name="Kalinowski J."/>
            <person name="Ruckert C."/>
        </authorList>
    </citation>
    <scope>NUCLEOTIDE SEQUENCE</scope>
    <source>
        <strain evidence="2">JCM 5069</strain>
    </source>
</reference>
<accession>A0A919L8A7</accession>
<dbReference type="EMBL" id="BNCD01000026">
    <property type="protein sequence ID" value="GHH87129.1"/>
    <property type="molecule type" value="Genomic_DNA"/>
</dbReference>
<evidence type="ECO:0000313" key="2">
    <source>
        <dbReference type="EMBL" id="GHH87129.1"/>
    </source>
</evidence>
<evidence type="ECO:0000313" key="3">
    <source>
        <dbReference type="Proteomes" id="UP000603708"/>
    </source>
</evidence>
<dbReference type="Proteomes" id="UP000603708">
    <property type="component" value="Unassembled WGS sequence"/>
</dbReference>
<gene>
    <name evidence="2" type="ORF">GCM10018793_61740</name>
</gene>
<evidence type="ECO:0000256" key="1">
    <source>
        <dbReference type="SAM" id="MobiDB-lite"/>
    </source>
</evidence>
<keyword evidence="3" id="KW-1185">Reference proteome</keyword>
<dbReference type="RefSeq" id="WP_189937782.1">
    <property type="nucleotide sequence ID" value="NZ_BNCD01000026.1"/>
</dbReference>
<organism evidence="2 3">
    <name type="scientific">Streptomyces sulfonofaciens</name>
    <dbReference type="NCBI Taxonomy" id="68272"/>
    <lineage>
        <taxon>Bacteria</taxon>
        <taxon>Bacillati</taxon>
        <taxon>Actinomycetota</taxon>
        <taxon>Actinomycetes</taxon>
        <taxon>Kitasatosporales</taxon>
        <taxon>Streptomycetaceae</taxon>
        <taxon>Streptomyces</taxon>
    </lineage>
</organism>
<reference evidence="2" key="2">
    <citation type="submission" date="2020-09" db="EMBL/GenBank/DDBJ databases">
        <authorList>
            <person name="Sun Q."/>
            <person name="Ohkuma M."/>
        </authorList>
    </citation>
    <scope>NUCLEOTIDE SEQUENCE</scope>
    <source>
        <strain evidence="2">JCM 5069</strain>
    </source>
</reference>
<proteinExistence type="predicted"/>
<feature type="region of interest" description="Disordered" evidence="1">
    <location>
        <begin position="1"/>
        <end position="60"/>
    </location>
</feature>
<sequence length="60" mass="6694">MICVRCDQGIRPGEPYDSHIHHGASGPGTTNYSHKQCPKRPRRPAPEPANRPEPAPDRRP</sequence>
<dbReference type="AlphaFoldDB" id="A0A919L8A7"/>
<protein>
    <submittedName>
        <fullName evidence="2">Uncharacterized protein</fullName>
    </submittedName>
</protein>